<dbReference type="EMBL" id="AUSW01000022">
    <property type="protein sequence ID" value="ERL55776.1"/>
    <property type="molecule type" value="Genomic_DNA"/>
</dbReference>
<accession>U4T6J0</accession>
<dbReference type="eggNOG" id="COG0582">
    <property type="taxonomic scope" value="Bacteria"/>
</dbReference>
<gene>
    <name evidence="1" type="ORF">M917_1298</name>
</gene>
<dbReference type="OrthoDB" id="6125299at2"/>
<proteinExistence type="predicted"/>
<comment type="caution">
    <text evidence="1">The sequence shown here is derived from an EMBL/GenBank/DDBJ whole genome shotgun (WGS) entry which is preliminary data.</text>
</comment>
<dbReference type="PATRIC" id="fig|1354303.4.peg.1281"/>
<organism evidence="1 2">
    <name type="scientific">Psychrobacter aquaticus CMS 56</name>
    <dbReference type="NCBI Taxonomy" id="1354303"/>
    <lineage>
        <taxon>Bacteria</taxon>
        <taxon>Pseudomonadati</taxon>
        <taxon>Pseudomonadota</taxon>
        <taxon>Gammaproteobacteria</taxon>
        <taxon>Moraxellales</taxon>
        <taxon>Moraxellaceae</taxon>
        <taxon>Psychrobacter</taxon>
    </lineage>
</organism>
<name>U4T6J0_9GAMM</name>
<evidence type="ECO:0000313" key="1">
    <source>
        <dbReference type="EMBL" id="ERL55776.1"/>
    </source>
</evidence>
<keyword evidence="2" id="KW-1185">Reference proteome</keyword>
<evidence type="ECO:0000313" key="2">
    <source>
        <dbReference type="Proteomes" id="UP000016761"/>
    </source>
</evidence>
<dbReference type="AlphaFoldDB" id="U4T6J0"/>
<sequence>MADKDNNSKQSNNIEKWLNSHILELSHNHEIESLLIELTFLLDITPSYYKTELAEEHQYLSAWIEKQRSNSDLIDPKKSPIYDNGIKDKSFLQEIGERYVIAFLASRAPCLKINIYRAVYFLLCLKMAELTDYDSRIKTTLNECRYLTNKVRSFLVLFLPDILQIRGLQQLRQTLEQVKGNELYDIWEKADPDALKNFVEKDQHTEDDRGQSKQQDEVNEKLSNYIYEFILPIENCFKNESGITRNVKQAEKLIDGSESIDDTTGNMTSDLILVTEVVDDNSAFEAEERQDDEEHSFEQISITKPTNYYLDRVRAEQQVNSRHQRIMSQATDVNNAHPDDIKVLANSLMTTLLELKLEKLDDIYDQDNINIDFDINNQAALYLLMLLLSGLPNIFISKNLKLSYQSYHYSLEFTPTRSVIQDNWDTSLCADNRDSLTLFFPEIIGKLHYCIANDISPKVFEQVIQQASNQLKGINKEYRTRLTINKVKNYISHFLTQKGRDTALIDVLTEQPINHQSALPYFNVSQYDLYSCQYDFIKHISTMIDDHQHSSRYVYKFFTLLDEKVTGYWDKQTGSALAVSEIRLEHVVSILRDRLQTQIDNRRLDDFESMVEMHNMLTDYLYIMLSISSGYRPVSEPFGRLSHIDTLTKKFFISDKENHQDTQGRFIYLPDMANEQIQEYVHFLQKNASILSRLDNPLGGIYQSILKSHIGLIVYLNFDKETDRIAEVPLNKNYIHERLSKHINLPMNWHRHFVRSFQAIEEGLYSLNDRSVYESFSHDLIGAWMGHADALGFDFYNRYSGLKRSELKRFSVYLDEVLKNIGFEAMILERRK</sequence>
<reference evidence="1 2" key="1">
    <citation type="journal article" date="2013" name="Genome Announc.">
        <title>Draft Genome Sequence of Psychrobacter aquaticus Strain CMS 56T, Isolated from a Cyanobacterial Mat Sample Collected from Water Bodies in the McMurdo Dry Valley Region of Antarctica.</title>
        <authorList>
            <person name="Reddy G.S."/>
            <person name="Ara S."/>
            <person name="Singh A."/>
            <person name="Kumar Pinnaka A."/>
            <person name="Shivaji S."/>
        </authorList>
    </citation>
    <scope>NUCLEOTIDE SEQUENCE [LARGE SCALE GENOMIC DNA]</scope>
    <source>
        <strain evidence="1 2">CMS 56</strain>
    </source>
</reference>
<dbReference type="Proteomes" id="UP000016761">
    <property type="component" value="Unassembled WGS sequence"/>
</dbReference>
<protein>
    <submittedName>
        <fullName evidence="1">Uncharacterized protein</fullName>
    </submittedName>
</protein>